<dbReference type="InterPro" id="IPR050072">
    <property type="entry name" value="Peptidase_M20A"/>
</dbReference>
<comment type="similarity">
    <text evidence="2">Belongs to the peptidase M20A family.</text>
</comment>
<dbReference type="NCBIfam" id="TIGR01887">
    <property type="entry name" value="dipeptidaselike"/>
    <property type="match status" value="1"/>
</dbReference>
<dbReference type="SUPFAM" id="SSF55031">
    <property type="entry name" value="Bacterial exopeptidase dimerisation domain"/>
    <property type="match status" value="1"/>
</dbReference>
<dbReference type="RefSeq" id="WP_013049175.1">
    <property type="nucleotide sequence ID" value="NC_014011.1"/>
</dbReference>
<dbReference type="GO" id="GO:0008237">
    <property type="term" value="F:metallopeptidase activity"/>
    <property type="evidence" value="ECO:0007669"/>
    <property type="project" value="UniProtKB-KW"/>
</dbReference>
<name>D5EH81_AMICL</name>
<dbReference type="GO" id="GO:0006526">
    <property type="term" value="P:L-arginine biosynthetic process"/>
    <property type="evidence" value="ECO:0007669"/>
    <property type="project" value="TreeGrafter"/>
</dbReference>
<dbReference type="GO" id="GO:0006508">
    <property type="term" value="P:proteolysis"/>
    <property type="evidence" value="ECO:0007669"/>
    <property type="project" value="UniProtKB-KW"/>
</dbReference>
<evidence type="ECO:0000256" key="7">
    <source>
        <dbReference type="ARBA" id="ARBA00022997"/>
    </source>
</evidence>
<dbReference type="HOGENOM" id="CLU_031786_2_0_0"/>
<dbReference type="InterPro" id="IPR002933">
    <property type="entry name" value="Peptidase_M20"/>
</dbReference>
<dbReference type="AlphaFoldDB" id="D5EH81"/>
<dbReference type="PROSITE" id="PS00758">
    <property type="entry name" value="ARGE_DAPE_CPG2_1"/>
    <property type="match status" value="1"/>
</dbReference>
<sequence>MLNRAIDGLKHHIVSAVQESIRIPSVAGTPEENAPFGREVRRALDHTLTLAEELGFRTKNVDNVAGYAEWGEGEEMVAVLGHLDVVPEGKGWTCDPYSGEIHDGKIWGRGVLDDKGPTLGALFALKAIKDLQIPLKRRIRIIFGTNEESGSQCMARYVKTEDLPAAGFTPDAEYPIIYAEKGVLTVTCKASFEGDGPVVISSLNGGVAPNVVAASSQVILRAPAEERRRLASIVDSWNGPDRSGYKIVEDTAEGTLVIEIQGVPAHGSTPELGVNALLCVNDILSKINLGGSQASFVRSLNGIIGFETDGKSLGVAMRDRISGPLTVCLGTMSSNGPEVEFTLNLRYPVTKKESDVMPILEKTLTNAGITITKVKHAAPLYVDPETELIKTLKRVYEEQTGLQADLLAIGGGTYAKSMPNVVAFGPIFPGQSYTIHEENECWAIEDLMKNVKIMAQAMVTLAR</sequence>
<dbReference type="Gene3D" id="3.40.630.10">
    <property type="entry name" value="Zn peptidases"/>
    <property type="match status" value="1"/>
</dbReference>
<keyword evidence="4" id="KW-0479">Metal-binding</keyword>
<comment type="cofactor">
    <cofactor evidence="1">
        <name>Zn(2+)</name>
        <dbReference type="ChEBI" id="CHEBI:29105"/>
    </cofactor>
</comment>
<keyword evidence="3" id="KW-0645">Protease</keyword>
<dbReference type="OrthoDB" id="9761532at2"/>
<dbReference type="SUPFAM" id="SSF53187">
    <property type="entry name" value="Zn-dependent exopeptidases"/>
    <property type="match status" value="1"/>
</dbReference>
<evidence type="ECO:0000256" key="1">
    <source>
        <dbReference type="ARBA" id="ARBA00001947"/>
    </source>
</evidence>
<keyword evidence="6" id="KW-0862">Zinc</keyword>
<dbReference type="PANTHER" id="PTHR43808:SF31">
    <property type="entry name" value="N-ACETYL-L-CITRULLINE DEACETYLASE"/>
    <property type="match status" value="1"/>
</dbReference>
<evidence type="ECO:0000313" key="10">
    <source>
        <dbReference type="Proteomes" id="UP000002366"/>
    </source>
</evidence>
<dbReference type="KEGG" id="aco:Amico_1800"/>
<evidence type="ECO:0000313" key="9">
    <source>
        <dbReference type="EMBL" id="ADE57913.1"/>
    </source>
</evidence>
<evidence type="ECO:0000256" key="5">
    <source>
        <dbReference type="ARBA" id="ARBA00022801"/>
    </source>
</evidence>
<keyword evidence="10" id="KW-1185">Reference proteome</keyword>
<dbReference type="NCBIfam" id="NF005591">
    <property type="entry name" value="PRK07318.1"/>
    <property type="match status" value="1"/>
</dbReference>
<proteinExistence type="inferred from homology"/>
<keyword evidence="8" id="KW-0482">Metalloprotease</keyword>
<keyword evidence="7" id="KW-0224">Dipeptidase</keyword>
<dbReference type="Pfam" id="PF01546">
    <property type="entry name" value="Peptidase_M20"/>
    <property type="match status" value="1"/>
</dbReference>
<gene>
    <name evidence="9" type="ordered locus">Amico_1800</name>
</gene>
<dbReference type="Proteomes" id="UP000002366">
    <property type="component" value="Chromosome"/>
</dbReference>
<dbReference type="GO" id="GO:0008270">
    <property type="term" value="F:zinc ion binding"/>
    <property type="evidence" value="ECO:0007669"/>
    <property type="project" value="InterPro"/>
</dbReference>
<dbReference type="GO" id="GO:0008777">
    <property type="term" value="F:acetylornithine deacetylase activity"/>
    <property type="evidence" value="ECO:0007669"/>
    <property type="project" value="TreeGrafter"/>
</dbReference>
<dbReference type="Gene3D" id="3.30.70.360">
    <property type="match status" value="2"/>
</dbReference>
<organism evidence="9 10">
    <name type="scientific">Aminobacterium colombiense (strain DSM 12261 / ALA-1)</name>
    <dbReference type="NCBI Taxonomy" id="572547"/>
    <lineage>
        <taxon>Bacteria</taxon>
        <taxon>Thermotogati</taxon>
        <taxon>Synergistota</taxon>
        <taxon>Synergistia</taxon>
        <taxon>Synergistales</taxon>
        <taxon>Aminobacteriaceae</taxon>
        <taxon>Aminobacterium</taxon>
    </lineage>
</organism>
<dbReference type="STRING" id="572547.Amico_1800"/>
<dbReference type="PANTHER" id="PTHR43808">
    <property type="entry name" value="ACETYLORNITHINE DEACETYLASE"/>
    <property type="match status" value="1"/>
</dbReference>
<evidence type="ECO:0000256" key="2">
    <source>
        <dbReference type="ARBA" id="ARBA00006247"/>
    </source>
</evidence>
<dbReference type="InterPro" id="IPR010964">
    <property type="entry name" value="M20A_pepV-rel"/>
</dbReference>
<evidence type="ECO:0000256" key="6">
    <source>
        <dbReference type="ARBA" id="ARBA00022833"/>
    </source>
</evidence>
<dbReference type="InterPro" id="IPR036264">
    <property type="entry name" value="Bact_exopeptidase_dim_dom"/>
</dbReference>
<evidence type="ECO:0000256" key="8">
    <source>
        <dbReference type="ARBA" id="ARBA00023049"/>
    </source>
</evidence>
<protein>
    <submittedName>
        <fullName evidence="9">Dipeptidase</fullName>
    </submittedName>
</protein>
<dbReference type="CDD" id="cd03888">
    <property type="entry name" value="M20_PepV"/>
    <property type="match status" value="1"/>
</dbReference>
<dbReference type="EMBL" id="CP001997">
    <property type="protein sequence ID" value="ADE57913.1"/>
    <property type="molecule type" value="Genomic_DNA"/>
</dbReference>
<dbReference type="GO" id="GO:0016805">
    <property type="term" value="F:dipeptidase activity"/>
    <property type="evidence" value="ECO:0007669"/>
    <property type="project" value="UniProtKB-KW"/>
</dbReference>
<keyword evidence="5" id="KW-0378">Hydrolase</keyword>
<reference evidence="9 10" key="1">
    <citation type="journal article" date="2010" name="Stand. Genomic Sci.">
        <title>Complete genome sequence of Aminobacterium colombiense type strain (ALA-1).</title>
        <authorList>
            <person name="Chertkov O."/>
            <person name="Sikorski J."/>
            <person name="Brambilla E."/>
            <person name="Lapidus A."/>
            <person name="Copeland A."/>
            <person name="Glavina Del Rio T."/>
            <person name="Nolan M."/>
            <person name="Lucas S."/>
            <person name="Tice H."/>
            <person name="Cheng J.F."/>
            <person name="Han C."/>
            <person name="Detter J.C."/>
            <person name="Bruce D."/>
            <person name="Tapia R."/>
            <person name="Goodwin L."/>
            <person name="Pitluck S."/>
            <person name="Liolios K."/>
            <person name="Ivanova N."/>
            <person name="Mavromatis K."/>
            <person name="Ovchinnikova G."/>
            <person name="Pati A."/>
            <person name="Chen A."/>
            <person name="Palaniappan K."/>
            <person name="Land M."/>
            <person name="Hauser L."/>
            <person name="Chang Y.J."/>
            <person name="Jeffries C.D."/>
            <person name="Spring S."/>
            <person name="Rohde M."/>
            <person name="Goker M."/>
            <person name="Bristow J."/>
            <person name="Eisen J.A."/>
            <person name="Markowitz V."/>
            <person name="Hugenholtz P."/>
            <person name="Kyrpides N.C."/>
            <person name="Klenk H.P."/>
        </authorList>
    </citation>
    <scope>NUCLEOTIDE SEQUENCE [LARGE SCALE GENOMIC DNA]</scope>
    <source>
        <strain evidence="10">DSM 12261 / ALA-1</strain>
    </source>
</reference>
<evidence type="ECO:0000256" key="4">
    <source>
        <dbReference type="ARBA" id="ARBA00022723"/>
    </source>
</evidence>
<dbReference type="eggNOG" id="COG0624">
    <property type="taxonomic scope" value="Bacteria"/>
</dbReference>
<dbReference type="InterPro" id="IPR001261">
    <property type="entry name" value="ArgE/DapE_CS"/>
</dbReference>
<accession>D5EH81</accession>
<evidence type="ECO:0000256" key="3">
    <source>
        <dbReference type="ARBA" id="ARBA00022670"/>
    </source>
</evidence>